<sequence>MLAAKGTRKGKGKGAAKKTPRKKKMQGRHICWQHFKLEWHDGKEVAVCNYCGVKRAKSNPTNLMSHAAVCPNREGTESSPTRELKQTLLFDSEEGEKAALLKASARVAACRGIPLRFFNDPEVWRWAQVVRATNCPLPNQAQVREAVIEEEEKAVVAAINE</sequence>
<dbReference type="EMBL" id="BDIP01009570">
    <property type="protein sequence ID" value="GCA65054.1"/>
    <property type="molecule type" value="Genomic_DNA"/>
</dbReference>
<dbReference type="AlphaFoldDB" id="A0A391NV36"/>
<accession>A0A391NV36</accession>
<evidence type="ECO:0000313" key="3">
    <source>
        <dbReference type="Proteomes" id="UP000265618"/>
    </source>
</evidence>
<evidence type="ECO:0000313" key="2">
    <source>
        <dbReference type="EMBL" id="GCA65054.1"/>
    </source>
</evidence>
<gene>
    <name evidence="2" type="ORF">KIPB_016118</name>
</gene>
<protein>
    <submittedName>
        <fullName evidence="2">Uncharacterized protein</fullName>
    </submittedName>
</protein>
<dbReference type="SMART" id="SM00614">
    <property type="entry name" value="ZnF_BED"/>
    <property type="match status" value="1"/>
</dbReference>
<organism evidence="2 3">
    <name type="scientific">Kipferlia bialata</name>
    <dbReference type="NCBI Taxonomy" id="797122"/>
    <lineage>
        <taxon>Eukaryota</taxon>
        <taxon>Metamonada</taxon>
        <taxon>Carpediemonas-like organisms</taxon>
        <taxon>Kipferlia</taxon>
    </lineage>
</organism>
<evidence type="ECO:0000256" key="1">
    <source>
        <dbReference type="SAM" id="MobiDB-lite"/>
    </source>
</evidence>
<comment type="caution">
    <text evidence="2">The sequence shown here is derived from an EMBL/GenBank/DDBJ whole genome shotgun (WGS) entry which is preliminary data.</text>
</comment>
<dbReference type="Proteomes" id="UP000265618">
    <property type="component" value="Unassembled WGS sequence"/>
</dbReference>
<keyword evidence="3" id="KW-1185">Reference proteome</keyword>
<proteinExistence type="predicted"/>
<feature type="non-terminal residue" evidence="2">
    <location>
        <position position="1"/>
    </location>
</feature>
<name>A0A391NV36_9EUKA</name>
<reference evidence="2 3" key="1">
    <citation type="journal article" date="2018" name="PLoS ONE">
        <title>The draft genome of Kipferlia bialata reveals reductive genome evolution in fornicate parasites.</title>
        <authorList>
            <person name="Tanifuji G."/>
            <person name="Takabayashi S."/>
            <person name="Kume K."/>
            <person name="Takagi M."/>
            <person name="Nakayama T."/>
            <person name="Kamikawa R."/>
            <person name="Inagaki Y."/>
            <person name="Hashimoto T."/>
        </authorList>
    </citation>
    <scope>NUCLEOTIDE SEQUENCE [LARGE SCALE GENOMIC DNA]</scope>
    <source>
        <strain evidence="2">NY0173</strain>
    </source>
</reference>
<feature type="region of interest" description="Disordered" evidence="1">
    <location>
        <begin position="1"/>
        <end position="25"/>
    </location>
</feature>